<evidence type="ECO:0000256" key="2">
    <source>
        <dbReference type="ARBA" id="ARBA00005983"/>
    </source>
</evidence>
<protein>
    <submittedName>
        <fullName evidence="10">Sphingosine kinase and enzymes related to eukaryotic diacylglycerol kinase</fullName>
    </submittedName>
</protein>
<dbReference type="Gene3D" id="3.40.50.10330">
    <property type="entry name" value="Probable inorganic polyphosphate/atp-NAD kinase, domain 1"/>
    <property type="match status" value="1"/>
</dbReference>
<proteinExistence type="inferred from homology"/>
<name>A0A0K8MY47_9CHLR</name>
<keyword evidence="4" id="KW-0547">Nucleotide-binding</keyword>
<dbReference type="PANTHER" id="PTHR12358">
    <property type="entry name" value="SPHINGOSINE KINASE"/>
    <property type="match status" value="1"/>
</dbReference>
<dbReference type="STRING" id="360412.LARV_03731"/>
<evidence type="ECO:0000256" key="3">
    <source>
        <dbReference type="ARBA" id="ARBA00022679"/>
    </source>
</evidence>
<evidence type="ECO:0000256" key="6">
    <source>
        <dbReference type="ARBA" id="ARBA00022840"/>
    </source>
</evidence>
<keyword evidence="6" id="KW-0067">ATP-binding</keyword>
<evidence type="ECO:0000313" key="10">
    <source>
        <dbReference type="EMBL" id="GAP15936.1"/>
    </source>
</evidence>
<dbReference type="RefSeq" id="WP_075075334.1">
    <property type="nucleotide sequence ID" value="NZ_DF967973.1"/>
</dbReference>
<dbReference type="InterPro" id="IPR001206">
    <property type="entry name" value="Diacylglycerol_kinase_cat_dom"/>
</dbReference>
<dbReference type="GO" id="GO:0005524">
    <property type="term" value="F:ATP binding"/>
    <property type="evidence" value="ECO:0007669"/>
    <property type="project" value="UniProtKB-KW"/>
</dbReference>
<evidence type="ECO:0000256" key="1">
    <source>
        <dbReference type="ARBA" id="ARBA00001946"/>
    </source>
</evidence>
<dbReference type="OrthoDB" id="142078at2"/>
<dbReference type="InterPro" id="IPR016064">
    <property type="entry name" value="NAD/diacylglycerol_kinase_sf"/>
</dbReference>
<dbReference type="InterPro" id="IPR050187">
    <property type="entry name" value="Lipid_Phosphate_FormReg"/>
</dbReference>
<accession>A0A0K8MY47</accession>
<sequence>MTQRAFIVINPVAGVSKPQDIRATIERVLGKAGWEIEYYETTGLEDLPNIVRAGLESKPDLVVAAGGDGTISGVAAGLAGSGVPMGIIPAGSWNALARNLEIPGSHEEAARLWLDKHEIQPLDGIRVGQRMYFLNVGVGVSSRLMSQTPRGEKRFFGGLAYIRTLVAELTGLSMRRYRVTIDGKVTKVRAVEVIAVSASLGGVGEMRSHDIFHPGDGRVELCAIRAKTFGQGVMVILRFIAGRRGKNAGILYRRAEHTFTVQTQRRLPVQADGEIVGWTPLVGEVVPHAVKVIVKPGWQVRMNERLRAQARQRDIPKWG</sequence>
<dbReference type="Proteomes" id="UP000055060">
    <property type="component" value="Unassembled WGS sequence"/>
</dbReference>
<dbReference type="InterPro" id="IPR017438">
    <property type="entry name" value="ATP-NAD_kinase_N"/>
</dbReference>
<dbReference type="SMART" id="SM00046">
    <property type="entry name" value="DAGKc"/>
    <property type="match status" value="1"/>
</dbReference>
<dbReference type="SUPFAM" id="SSF111331">
    <property type="entry name" value="NAD kinase/diacylglycerol kinase-like"/>
    <property type="match status" value="1"/>
</dbReference>
<keyword evidence="7" id="KW-0444">Lipid biosynthesis</keyword>
<dbReference type="Pfam" id="PF19279">
    <property type="entry name" value="YegS_C"/>
    <property type="match status" value="1"/>
</dbReference>
<dbReference type="PROSITE" id="PS50146">
    <property type="entry name" value="DAGK"/>
    <property type="match status" value="1"/>
</dbReference>
<evidence type="ECO:0000259" key="9">
    <source>
        <dbReference type="PROSITE" id="PS50146"/>
    </source>
</evidence>
<gene>
    <name evidence="10" type="ORF">LARV_03731</name>
</gene>
<dbReference type="PANTHER" id="PTHR12358:SF106">
    <property type="entry name" value="LIPID KINASE YEGS"/>
    <property type="match status" value="1"/>
</dbReference>
<keyword evidence="5 10" id="KW-0418">Kinase</keyword>
<keyword evidence="7" id="KW-0443">Lipid metabolism</keyword>
<keyword evidence="3" id="KW-0808">Transferase</keyword>
<comment type="similarity">
    <text evidence="2">Belongs to the diacylglycerol/lipid kinase family.</text>
</comment>
<dbReference type="AlphaFoldDB" id="A0A0K8MY47"/>
<comment type="cofactor">
    <cofactor evidence="1">
        <name>Mg(2+)</name>
        <dbReference type="ChEBI" id="CHEBI:18420"/>
    </cofactor>
</comment>
<dbReference type="InterPro" id="IPR045540">
    <property type="entry name" value="YegS/DAGK_C"/>
</dbReference>
<evidence type="ECO:0000256" key="7">
    <source>
        <dbReference type="ARBA" id="ARBA00023209"/>
    </source>
</evidence>
<keyword evidence="8" id="KW-1208">Phospholipid metabolism</keyword>
<dbReference type="Gene3D" id="2.60.200.40">
    <property type="match status" value="1"/>
</dbReference>
<dbReference type="GO" id="GO:0008654">
    <property type="term" value="P:phospholipid biosynthetic process"/>
    <property type="evidence" value="ECO:0007669"/>
    <property type="project" value="UniProtKB-KW"/>
</dbReference>
<evidence type="ECO:0000256" key="4">
    <source>
        <dbReference type="ARBA" id="ARBA00022741"/>
    </source>
</evidence>
<evidence type="ECO:0000256" key="5">
    <source>
        <dbReference type="ARBA" id="ARBA00022777"/>
    </source>
</evidence>
<dbReference type="GO" id="GO:0005886">
    <property type="term" value="C:plasma membrane"/>
    <property type="evidence" value="ECO:0007669"/>
    <property type="project" value="TreeGrafter"/>
</dbReference>
<dbReference type="Pfam" id="PF00781">
    <property type="entry name" value="DAGK_cat"/>
    <property type="match status" value="1"/>
</dbReference>
<keyword evidence="11" id="KW-1185">Reference proteome</keyword>
<evidence type="ECO:0000256" key="8">
    <source>
        <dbReference type="ARBA" id="ARBA00023264"/>
    </source>
</evidence>
<keyword evidence="7" id="KW-0594">Phospholipid biosynthesis</keyword>
<feature type="domain" description="DAGKc" evidence="9">
    <location>
        <begin position="1"/>
        <end position="131"/>
    </location>
</feature>
<dbReference type="GO" id="GO:0016301">
    <property type="term" value="F:kinase activity"/>
    <property type="evidence" value="ECO:0007669"/>
    <property type="project" value="UniProtKB-KW"/>
</dbReference>
<organism evidence="10">
    <name type="scientific">Longilinea arvoryzae</name>
    <dbReference type="NCBI Taxonomy" id="360412"/>
    <lineage>
        <taxon>Bacteria</taxon>
        <taxon>Bacillati</taxon>
        <taxon>Chloroflexota</taxon>
        <taxon>Anaerolineae</taxon>
        <taxon>Anaerolineales</taxon>
        <taxon>Anaerolineaceae</taxon>
        <taxon>Longilinea</taxon>
    </lineage>
</organism>
<evidence type="ECO:0000313" key="11">
    <source>
        <dbReference type="Proteomes" id="UP000055060"/>
    </source>
</evidence>
<dbReference type="EMBL" id="DF967973">
    <property type="protein sequence ID" value="GAP15936.1"/>
    <property type="molecule type" value="Genomic_DNA"/>
</dbReference>
<reference evidence="10" key="1">
    <citation type="submission" date="2015-07" db="EMBL/GenBank/DDBJ databases">
        <title>Draft Genome Sequences of Anaerolinea thermolimosa IMO-1, Bellilinea caldifistulae GOMI-1, Leptolinea tardivitalis YMTK-2, Levilinea saccharolytica KIBI-1,Longilinea arvoryzae KOME-1, Previously Described as Members of the Anaerolineaceae (Chloroflexi).</title>
        <authorList>
            <person name="Sekiguchi Y."/>
            <person name="Ohashi A."/>
            <person name="Matsuura N."/>
            <person name="Tourlousse M.D."/>
        </authorList>
    </citation>
    <scope>NUCLEOTIDE SEQUENCE [LARGE SCALE GENOMIC DNA]</scope>
    <source>
        <strain evidence="10">KOME-1</strain>
    </source>
</reference>